<protein>
    <submittedName>
        <fullName evidence="1">Uncharacterized protein</fullName>
    </submittedName>
</protein>
<accession>A0A3S7UYZ1</accession>
<reference evidence="1" key="1">
    <citation type="journal article" date="2018" name="J. Ind. Microbiol. Biotechnol.">
        <title>Genome mining reveals uncommon alkylpyrones as type III PKS products from myxobacteria.</title>
        <authorList>
            <person name="Hug J.J."/>
            <person name="Panter F."/>
            <person name="Krug D."/>
            <person name="Muller R."/>
        </authorList>
    </citation>
    <scope>NUCLEOTIDE SEQUENCE</scope>
    <source>
        <strain evidence="1">MCy9557</strain>
    </source>
</reference>
<name>A0A3S7UYZ1_9BACT</name>
<evidence type="ECO:0000313" key="1">
    <source>
        <dbReference type="EMBL" id="AYM53969.1"/>
    </source>
</evidence>
<dbReference type="AlphaFoldDB" id="A0A3S7UYZ1"/>
<organism evidence="1">
    <name type="scientific">Pyxidicoccus sp</name>
    <dbReference type="NCBI Taxonomy" id="2023737"/>
    <lineage>
        <taxon>Bacteria</taxon>
        <taxon>Pseudomonadati</taxon>
        <taxon>Myxococcota</taxon>
        <taxon>Myxococcia</taxon>
        <taxon>Myxococcales</taxon>
        <taxon>Cystobacterineae</taxon>
        <taxon>Myxococcaceae</taxon>
        <taxon>Pyxidicoccus</taxon>
    </lineage>
</organism>
<sequence length="153" mass="17650">MVGEREAIRDYVSRITGGKPVCWLDERISKGDFEGRDWTLEIFDVPHQEQRALHARLWSLNRRVWQALHQSLTLVFHTPEETTRLYSWARQERPSGLLDSTKPRTSAPLPASLTGYCFRCHQERTLRSEGTGHRCVSCGNEQQTDGLWVASLQ</sequence>
<proteinExistence type="predicted"/>
<dbReference type="EMBL" id="MH908914">
    <property type="protein sequence ID" value="AYM53969.1"/>
    <property type="molecule type" value="Genomic_DNA"/>
</dbReference>